<organism evidence="1 2">
    <name type="scientific">Gordonia phage Hotorobo</name>
    <dbReference type="NCBI Taxonomy" id="1821554"/>
    <lineage>
        <taxon>Viruses</taxon>
        <taxon>Duplodnaviria</taxon>
        <taxon>Heunggongvirae</taxon>
        <taxon>Uroviricota</taxon>
        <taxon>Caudoviricetes</taxon>
        <taxon>Montyvirus</taxon>
        <taxon>Montyvirus monty</taxon>
    </lineage>
</organism>
<dbReference type="KEGG" id="vg:29124666"/>
<dbReference type="RefSeq" id="YP_009301014.1">
    <property type="nucleotide sequence ID" value="NC_031229.1"/>
</dbReference>
<evidence type="ECO:0000313" key="2">
    <source>
        <dbReference type="Proteomes" id="UP000201248"/>
    </source>
</evidence>
<dbReference type="EMBL" id="KU963245">
    <property type="protein sequence ID" value="AMS02356.1"/>
    <property type="molecule type" value="Genomic_DNA"/>
</dbReference>
<dbReference type="Proteomes" id="UP000201248">
    <property type="component" value="Segment"/>
</dbReference>
<name>A0A142K8C3_9CAUD</name>
<dbReference type="OrthoDB" id="26181at10239"/>
<protein>
    <submittedName>
        <fullName evidence="1">Uncharacterized protein</fullName>
    </submittedName>
</protein>
<reference evidence="2" key="1">
    <citation type="submission" date="2016-06" db="EMBL/GenBank/DDBJ databases">
        <authorList>
            <person name="Kjaerup R.B."/>
            <person name="Dalgaard T.S."/>
            <person name="Juul-Madsen H.R."/>
        </authorList>
    </citation>
    <scope>NUCLEOTIDE SEQUENCE [LARGE SCALE GENOMIC DNA]</scope>
</reference>
<proteinExistence type="predicted"/>
<accession>A0A142K8C3</accession>
<sequence>MTLTIPQPPDNVVWSGTETFGDCKYVYVRFESHSVAHGAPQEIIDMMVELNAIHNKGLRETGHGAYAILVNPWVAEQIKSYCNALMFGVTRSGGIMDEVRSRNWTPIRTADQSAIIR</sequence>
<dbReference type="GeneID" id="29124666"/>
<gene>
    <name evidence="1" type="primary">64</name>
    <name evidence="1" type="ORF">SEA_HOTOROBO_64</name>
</gene>
<evidence type="ECO:0000313" key="1">
    <source>
        <dbReference type="EMBL" id="AMS02356.1"/>
    </source>
</evidence>